<sequence length="383" mass="43429">MTYKAFEDFYREAKIKHLVLEKHNDVLISPPFATERCRDYSSIAVYDGKDYLSYIDLNLPDATSKINAVAQVNNSSWLIPYGIWDDLNIVIELKDLTPIYHTLNRPGKGQFYSIASNGTSACGFPLGYEDTNYIIYIDRTGLRTINFITNNKKCHMGTVYCNGKYWSMPRGDWRNYNSLISYDGDTIQQYEIPVDPHIPRKFTDLIPVDNTLYSLPYGEEAGLNSVVEFDTDSKEINLHELDVPDFAKKYNAQVLVEDTIIGLPYGDEYSMDSETGVCFNTVTKKSKAFNLGLCWGGKYRFRSGIAYRGKAIFLPTGSPSCPIISVDVYDGSIRYDTISPDKLFGRPIIFQDKLLTIVYDLKTTSSTIVEIGEDLSLKEVIKI</sequence>
<name>A0A381QZM9_9ZZZZ</name>
<proteinExistence type="predicted"/>
<accession>A0A381QZM9</accession>
<evidence type="ECO:0000313" key="1">
    <source>
        <dbReference type="EMBL" id="SUZ84901.1"/>
    </source>
</evidence>
<gene>
    <name evidence="1" type="ORF">METZ01_LOCUS37755</name>
</gene>
<reference evidence="1" key="1">
    <citation type="submission" date="2018-05" db="EMBL/GenBank/DDBJ databases">
        <authorList>
            <person name="Lanie J.A."/>
            <person name="Ng W.-L."/>
            <person name="Kazmierczak K.M."/>
            <person name="Andrzejewski T.M."/>
            <person name="Davidsen T.M."/>
            <person name="Wayne K.J."/>
            <person name="Tettelin H."/>
            <person name="Glass J.I."/>
            <person name="Rusch D."/>
            <person name="Podicherti R."/>
            <person name="Tsui H.-C.T."/>
            <person name="Winkler M.E."/>
        </authorList>
    </citation>
    <scope>NUCLEOTIDE SEQUENCE</scope>
</reference>
<protein>
    <submittedName>
        <fullName evidence="1">Uncharacterized protein</fullName>
    </submittedName>
</protein>
<organism evidence="1">
    <name type="scientific">marine metagenome</name>
    <dbReference type="NCBI Taxonomy" id="408172"/>
    <lineage>
        <taxon>unclassified sequences</taxon>
        <taxon>metagenomes</taxon>
        <taxon>ecological metagenomes</taxon>
    </lineage>
</organism>
<dbReference type="AlphaFoldDB" id="A0A381QZM9"/>
<dbReference type="EMBL" id="UINC01001612">
    <property type="protein sequence ID" value="SUZ84901.1"/>
    <property type="molecule type" value="Genomic_DNA"/>
</dbReference>